<proteinExistence type="predicted"/>
<dbReference type="EMBL" id="VIWO01000008">
    <property type="protein sequence ID" value="TWF35838.1"/>
    <property type="molecule type" value="Genomic_DNA"/>
</dbReference>
<evidence type="ECO:0000256" key="1">
    <source>
        <dbReference type="SAM" id="SignalP"/>
    </source>
</evidence>
<accession>A0A561PCK8</accession>
<dbReference type="AlphaFoldDB" id="A0A561PCK8"/>
<dbReference type="Proteomes" id="UP000320811">
    <property type="component" value="Unassembled WGS sequence"/>
</dbReference>
<dbReference type="Pfam" id="PF07617">
    <property type="entry name" value="DUF1579"/>
    <property type="match status" value="1"/>
</dbReference>
<comment type="caution">
    <text evidence="2">The sequence shown here is derived from an EMBL/GenBank/DDBJ whole genome shotgun (WGS) entry which is preliminary data.</text>
</comment>
<name>A0A561PCK8_9BACT</name>
<keyword evidence="3" id="KW-1185">Reference proteome</keyword>
<sequence length="189" mass="21612">MKTIYFLAALCLLMISNAFAQQDSAAMMKAWMTYMTPGPQHQHMALADGEWTTEASFWEKPGDPPQKSSGSCVNKMIMGGRYCQSKYTGNMMGMPFEGLGIMAYDNARKMYVSTWIDNMGTGIMNMEGKWNDDLKALELTGEMDDPITGKHVKLRQVEKWQDNDHHTMEMYRMSDGQEVKEMEIVFTRK</sequence>
<organism evidence="2 3">
    <name type="scientific">Chitinophaga polysaccharea</name>
    <dbReference type="NCBI Taxonomy" id="1293035"/>
    <lineage>
        <taxon>Bacteria</taxon>
        <taxon>Pseudomonadati</taxon>
        <taxon>Bacteroidota</taxon>
        <taxon>Chitinophagia</taxon>
        <taxon>Chitinophagales</taxon>
        <taxon>Chitinophagaceae</taxon>
        <taxon>Chitinophaga</taxon>
    </lineage>
</organism>
<protein>
    <submittedName>
        <fullName evidence="2">Uncharacterized protein DUF1579</fullName>
    </submittedName>
</protein>
<dbReference type="InterPro" id="IPR011473">
    <property type="entry name" value="DUF1579"/>
</dbReference>
<evidence type="ECO:0000313" key="3">
    <source>
        <dbReference type="Proteomes" id="UP000320811"/>
    </source>
</evidence>
<gene>
    <name evidence="2" type="ORF">FHW36_108194</name>
</gene>
<feature type="chain" id="PRO_5021880099" evidence="1">
    <location>
        <begin position="21"/>
        <end position="189"/>
    </location>
</feature>
<reference evidence="2 3" key="1">
    <citation type="submission" date="2019-06" db="EMBL/GenBank/DDBJ databases">
        <title>Sorghum-associated microbial communities from plants grown in Nebraska, USA.</title>
        <authorList>
            <person name="Schachtman D."/>
        </authorList>
    </citation>
    <scope>NUCLEOTIDE SEQUENCE [LARGE SCALE GENOMIC DNA]</scope>
    <source>
        <strain evidence="2 3">1209</strain>
    </source>
</reference>
<dbReference type="RefSeq" id="WP_145673084.1">
    <property type="nucleotide sequence ID" value="NZ_VIWO01000008.1"/>
</dbReference>
<keyword evidence="1" id="KW-0732">Signal</keyword>
<dbReference type="OrthoDB" id="277821at2"/>
<feature type="signal peptide" evidence="1">
    <location>
        <begin position="1"/>
        <end position="20"/>
    </location>
</feature>
<evidence type="ECO:0000313" key="2">
    <source>
        <dbReference type="EMBL" id="TWF35838.1"/>
    </source>
</evidence>